<reference evidence="2" key="1">
    <citation type="journal article" date="2014" name="PLoS Genet.">
        <title>The Genome of Spironucleus salmonicida Highlights a Fish Pathogen Adapted to Fluctuating Environments.</title>
        <authorList>
            <person name="Xu F."/>
            <person name="Jerlstrom-Hultqvist J."/>
            <person name="Einarsson E."/>
            <person name="Astvaldsson A."/>
            <person name="Svard S.G."/>
            <person name="Andersson J.O."/>
        </authorList>
    </citation>
    <scope>NUCLEOTIDE SEQUENCE</scope>
</reference>
<name>V6LRU1_9EUKA</name>
<evidence type="ECO:0000256" key="1">
    <source>
        <dbReference type="SAM" id="MobiDB-lite"/>
    </source>
</evidence>
<protein>
    <submittedName>
        <fullName evidence="2">Uncharacterized protein</fullName>
    </submittedName>
</protein>
<sequence length="160" mass="17200">MTLALPSCQADTDAPLLVPARVHSNRATHAGELPCRSGRWKEASATVRRGIPRCCTAPSLLRFTWQSSCFHADCGRGATGLRSGHLKARELISKRRLSHHSIAYIPELGRAKNVGQPSTRPSGRCRRGARAGSPARRDAPSARPGHAAARSRLSRVIAPA</sequence>
<gene>
    <name evidence="2" type="ORF">SS50377_12637</name>
</gene>
<dbReference type="EMBL" id="KI546045">
    <property type="protein sequence ID" value="EST47290.1"/>
    <property type="molecule type" value="Genomic_DNA"/>
</dbReference>
<feature type="region of interest" description="Disordered" evidence="1">
    <location>
        <begin position="112"/>
        <end position="160"/>
    </location>
</feature>
<organism evidence="2">
    <name type="scientific">Spironucleus salmonicida</name>
    <dbReference type="NCBI Taxonomy" id="348837"/>
    <lineage>
        <taxon>Eukaryota</taxon>
        <taxon>Metamonada</taxon>
        <taxon>Diplomonadida</taxon>
        <taxon>Hexamitidae</taxon>
        <taxon>Hexamitinae</taxon>
        <taxon>Spironucleus</taxon>
    </lineage>
</organism>
<proteinExistence type="predicted"/>
<accession>V6LRU1</accession>
<evidence type="ECO:0000313" key="2">
    <source>
        <dbReference type="EMBL" id="EST47290.1"/>
    </source>
</evidence>
<dbReference type="VEuPathDB" id="GiardiaDB:SS50377_25968"/>
<dbReference type="AlphaFoldDB" id="V6LRU1"/>